<proteinExistence type="predicted"/>
<gene>
    <name evidence="1" type="ORF">VB798_04260</name>
</gene>
<keyword evidence="2" id="KW-1185">Reference proteome</keyword>
<protein>
    <submittedName>
        <fullName evidence="1">Uncharacterized protein</fullName>
    </submittedName>
</protein>
<dbReference type="Proteomes" id="UP001302222">
    <property type="component" value="Unassembled WGS sequence"/>
</dbReference>
<reference evidence="1 2" key="1">
    <citation type="submission" date="2023-12" db="EMBL/GenBank/DDBJ databases">
        <title>Novel species of the genus Arcicella isolated from rivers.</title>
        <authorList>
            <person name="Lu H."/>
        </authorList>
    </citation>
    <scope>NUCLEOTIDE SEQUENCE [LARGE SCALE GENOMIC DNA]</scope>
    <source>
        <strain evidence="1 2">DC25W</strain>
    </source>
</reference>
<dbReference type="SUPFAM" id="SSF52540">
    <property type="entry name" value="P-loop containing nucleoside triphosphate hydrolases"/>
    <property type="match status" value="1"/>
</dbReference>
<dbReference type="EMBL" id="JAYGIM010000003">
    <property type="protein sequence ID" value="MEA5425772.1"/>
    <property type="molecule type" value="Genomic_DNA"/>
</dbReference>
<organism evidence="1 2">
    <name type="scientific">Arcicella lustrica</name>
    <dbReference type="NCBI Taxonomy" id="2984196"/>
    <lineage>
        <taxon>Bacteria</taxon>
        <taxon>Pseudomonadati</taxon>
        <taxon>Bacteroidota</taxon>
        <taxon>Cytophagia</taxon>
        <taxon>Cytophagales</taxon>
        <taxon>Flectobacillaceae</taxon>
        <taxon>Arcicella</taxon>
    </lineage>
</organism>
<name>A0ABU5SES1_9BACT</name>
<accession>A0ABU5SES1</accession>
<evidence type="ECO:0000313" key="2">
    <source>
        <dbReference type="Proteomes" id="UP001302222"/>
    </source>
</evidence>
<dbReference type="RefSeq" id="WP_323256318.1">
    <property type="nucleotide sequence ID" value="NZ_JAYGIM010000003.1"/>
</dbReference>
<comment type="caution">
    <text evidence="1">The sequence shown here is derived from an EMBL/GenBank/DDBJ whole genome shotgun (WGS) entry which is preliminary data.</text>
</comment>
<dbReference type="InterPro" id="IPR027417">
    <property type="entry name" value="P-loop_NTPase"/>
</dbReference>
<evidence type="ECO:0000313" key="1">
    <source>
        <dbReference type="EMBL" id="MEA5425772.1"/>
    </source>
</evidence>
<sequence>MKIKIFYSWQTTTNTKYNKNFILTCIEKAVKKIKLKSELKDVDFVILEGVTGEPGSPQVASKIADERIPTSDIFISDLSVVNQISSFQKIVRKAVGDKFKPFQNNNVIYEHGVAYNAMGLEKMIGVLNTTYGSPNENPDNIPFDLKHIRFPIEYKYSEKSKNRDEIQKKLVDDLASAIKETAKFVLQNQKSKFYPLQVWSDWENSILTPQPFIPNDKTKEITDLVLDGLNNANQTIRILGLSGLGKTRNLLEIFRPINSDDNSIFLSSRVLYINCNIYPNADYQNIISKAISEQTDPILVLDNCPISVHRQLLQLINREGNKASLISLDSNPEEIENDKVNGVNYIIIRKEELSSVVEELLSSRFNNLNEESKKKIKEFSQGIPLMAVLLGESVSNGEEFIGKLEDKDLLDKLLGTKGKEQEWRSILKSCSMFSYFGFENELELQYKFIATNQNITISNNTEQVRISTFLEVVKHFKAREIFEKQGRYLSIRPFPLSMALAVEWLDTCTSDRMLQVIVDISNLENPHRKHLINSLADQMKYLDYNEKAVEIVDKIVGSESPFDNAEVLNTELGSRLFRSFVEVNPIAVSQNFKRQFFNKSTEELLKIVAGRRNIVWTLEKLCFDKRTFSDSSKVLLQFAIAENETWSNNATSQFLHLFNIHLSGTEADLGERWKIIEWLLNKGDKAYYDFAFRAMKIGLNFGHASRMGGAEQQGNRRLVDNNPNWKEIDEYWRNILNKLLEIIKSKNEYSDLASEVIANSIRTMFHIRMGELILPFLEEISELKNNDWDEGLKELKFARKYEKHSISERQLEEINNLVELLTKTDFSTKYLSLSSSYHLDNDETYSSEKVIEITIKLADEFIANDISWKETFPSFYKNQQAFSYHFGKRLAELLKEDKIKINRFIDFSLEVILQIPQQERNFTVLGGFITNLNDEIKKEFYSSLSKSSDLNCQLFYFLSIDNSGKEYFELLFQLIDSKSCDITNFYSFTYSNVLTQLNFEELTVFSERLFTYGDEGYAVTFDLFSDLSYGDESKKKSLIPICRKCILKLGFNRKFKQKLDDYKWTEAISYILSNEEEVDFAKFINKSVIDSITWENLYHIDHYIQRVYIVLLNVHFNPIWKDLSEALLSSEENYVTFYGLKHILGSHIGGVGRSVGVLFEGDINSIFAWCEINKPLAPSRLAELSPIFDNNNTDYAKWHPIALRLIDEYGDIKDVRSNLSSNMGTYSWVGSLVPFLESKKELFKQLSNHKTESVREWSASYIGYLDKDIEIEKNRDAEHFI</sequence>